<name>A0A6M1LC40_9ACTN</name>
<evidence type="ECO:0000256" key="2">
    <source>
        <dbReference type="SAM" id="SignalP"/>
    </source>
</evidence>
<dbReference type="AlphaFoldDB" id="A0A6M1LC40"/>
<evidence type="ECO:0000313" key="4">
    <source>
        <dbReference type="Proteomes" id="UP000478148"/>
    </source>
</evidence>
<dbReference type="Proteomes" id="UP000478148">
    <property type="component" value="Unassembled WGS sequence"/>
</dbReference>
<organism evidence="3 4">
    <name type="scientific">Verrucosispora sioxanthis</name>
    <dbReference type="NCBI Taxonomy" id="2499994"/>
    <lineage>
        <taxon>Bacteria</taxon>
        <taxon>Bacillati</taxon>
        <taxon>Actinomycetota</taxon>
        <taxon>Actinomycetes</taxon>
        <taxon>Micromonosporales</taxon>
        <taxon>Micromonosporaceae</taxon>
        <taxon>Micromonospora</taxon>
    </lineage>
</organism>
<protein>
    <submittedName>
        <fullName evidence="3">Uncharacterized protein</fullName>
    </submittedName>
</protein>
<feature type="chain" id="PRO_5039322600" evidence="2">
    <location>
        <begin position="18"/>
        <end position="607"/>
    </location>
</feature>
<comment type="caution">
    <text evidence="3">The sequence shown here is derived from an EMBL/GenBank/DDBJ whole genome shotgun (WGS) entry which is preliminary data.</text>
</comment>
<reference evidence="3 4" key="1">
    <citation type="submission" date="2020-02" db="EMBL/GenBank/DDBJ databases">
        <title>Draft Genome Sequence of Verrucosispora sp. Strain CWR15, Isolated from Gulf of Mexico Sponge.</title>
        <authorList>
            <person name="Kennedy S.J."/>
            <person name="Cella E."/>
            <person name="Azarian T."/>
            <person name="Baker B.J."/>
            <person name="Shaw L.N."/>
        </authorList>
    </citation>
    <scope>NUCLEOTIDE SEQUENCE [LARGE SCALE GENOMIC DNA]</scope>
    <source>
        <strain evidence="3 4">CWR15</strain>
    </source>
</reference>
<feature type="signal peptide" evidence="2">
    <location>
        <begin position="1"/>
        <end position="17"/>
    </location>
</feature>
<evidence type="ECO:0000256" key="1">
    <source>
        <dbReference type="SAM" id="MobiDB-lite"/>
    </source>
</evidence>
<dbReference type="EMBL" id="SAIY01000011">
    <property type="protein sequence ID" value="NGM15759.1"/>
    <property type="molecule type" value="Genomic_DNA"/>
</dbReference>
<sequence>MLLLAVLLAAASGCTGAGTKPTRSGGDPVEARPDPGLLALGELLDARGALPVEQALRMVAGLVEPLPGVEPWTPADTTAPPMAGLALRTAAQALPTLDAPVADRIRAIVEPSADEEELVVRPGQGLARRGSTTVAPDTVPPNEELTGVVAGIVADIEERTGHRLRLTVRVRTVADARTGGDALTTPVAGGGGTTRACRIALPRTLFGADASSITSTIAHEVWHCFQYDAAPLRNLDGAPLWIIEGQAEWAGEAYVGGSPSSAARWDTWLLQPARALTTRSYDAIGLYAVAAATGADPWRTMLPMLGRRGARAVETLFDRSATEAVRRVATSLVRSPELGEVWESRGPGITGSRVAPVLTVAAEPVEARMRVPAFGALPIRINASGGEVLRVTVEGGAAGAVAMPLAGTVELAPGGHAMFCLTEEGCACPGARPGTPQAGAGEGAAAVGATTAGEVALVAELLTVEEMCESSGLVGEWVTDVANVMRVLSAEYGTMPSCRGPWVATFTADGRFTAGYEASCRIADVTGRATARFTGNYTDTGRTFTLSDVVGDGSMTLNGRTMPLPGVDGFRTALGNTADYGIDGDTLTYSFAAPDGSKPTIVLTRRS</sequence>
<keyword evidence="4" id="KW-1185">Reference proteome</keyword>
<dbReference type="RefSeq" id="WP_164449611.1">
    <property type="nucleotide sequence ID" value="NZ_SAIY01000011.1"/>
</dbReference>
<keyword evidence="2" id="KW-0732">Signal</keyword>
<proteinExistence type="predicted"/>
<feature type="region of interest" description="Disordered" evidence="1">
    <location>
        <begin position="15"/>
        <end position="34"/>
    </location>
</feature>
<gene>
    <name evidence="3" type="ORF">ENC19_25585</name>
</gene>
<accession>A0A6M1LC40</accession>
<evidence type="ECO:0000313" key="3">
    <source>
        <dbReference type="EMBL" id="NGM15759.1"/>
    </source>
</evidence>